<dbReference type="Pfam" id="PF00400">
    <property type="entry name" value="WD40"/>
    <property type="match status" value="3"/>
</dbReference>
<dbReference type="PANTHER" id="PTHR19879">
    <property type="entry name" value="TRANSCRIPTION INITIATION FACTOR TFIID"/>
    <property type="match status" value="1"/>
</dbReference>
<protein>
    <submittedName>
        <fullName evidence="3">WD40 repeat protein</fullName>
    </submittedName>
</protein>
<keyword evidence="1" id="KW-0853">WD repeat</keyword>
<feature type="repeat" description="WD" evidence="1">
    <location>
        <begin position="390"/>
        <end position="414"/>
    </location>
</feature>
<dbReference type="SMART" id="SM00320">
    <property type="entry name" value="WD40"/>
    <property type="match status" value="10"/>
</dbReference>
<dbReference type="AlphaFoldDB" id="A0A7W8GFL5"/>
<dbReference type="EMBL" id="JACHFN010000007">
    <property type="protein sequence ID" value="MBB5234767.1"/>
    <property type="molecule type" value="Genomic_DNA"/>
</dbReference>
<name>A0A7W8GFL5_9DEIO</name>
<dbReference type="SUPFAM" id="SSF50998">
    <property type="entry name" value="Quinoprotein alcohol dehydrogenase-like"/>
    <property type="match status" value="1"/>
</dbReference>
<dbReference type="SUPFAM" id="SSF50978">
    <property type="entry name" value="WD40 repeat-like"/>
    <property type="match status" value="1"/>
</dbReference>
<feature type="chain" id="PRO_5031518965" evidence="2">
    <location>
        <begin position="19"/>
        <end position="670"/>
    </location>
</feature>
<reference evidence="3 4" key="1">
    <citation type="submission" date="2020-08" db="EMBL/GenBank/DDBJ databases">
        <title>Genomic Encyclopedia of Type Strains, Phase IV (KMG-IV): sequencing the most valuable type-strain genomes for metagenomic binning, comparative biology and taxonomic classification.</title>
        <authorList>
            <person name="Goeker M."/>
        </authorList>
    </citation>
    <scope>NUCLEOTIDE SEQUENCE [LARGE SCALE GENOMIC DNA]</scope>
    <source>
        <strain evidence="3 4">DSM 101791</strain>
    </source>
</reference>
<dbReference type="Gene3D" id="2.130.10.10">
    <property type="entry name" value="YVTN repeat-like/Quinoprotein amine dehydrogenase"/>
    <property type="match status" value="4"/>
</dbReference>
<feature type="repeat" description="WD" evidence="1">
    <location>
        <begin position="337"/>
        <end position="369"/>
    </location>
</feature>
<feature type="signal peptide" evidence="2">
    <location>
        <begin position="1"/>
        <end position="18"/>
    </location>
</feature>
<feature type="repeat" description="WD" evidence="1">
    <location>
        <begin position="67"/>
        <end position="108"/>
    </location>
</feature>
<keyword evidence="4" id="KW-1185">Reference proteome</keyword>
<accession>A0A7W8GFL5</accession>
<dbReference type="RefSeq" id="WP_184029026.1">
    <property type="nucleotide sequence ID" value="NZ_JACHFN010000007.1"/>
</dbReference>
<sequence>MKSSLLAALLTLGAGASAATLPVERVLSAHTGWATGAALSPGGRHLALIARSAVYLTDLGSGRQTALSGHVGVVTGAAYTPDGQTLFTSGSDGTVRRWDAASGKRLSTLQACGLTPGAANSHEWATSLAVRSATDFTVSCAGTVQVWRGGGRIRTLPGDLTAYSRDGTRLAVSNGERPLKLYDARTFEVKAEFAPPRLAQPIDVFTTPGPPSALAFSPDGTRLAVAFSDSMPKVENFRAAVYDTGSGALLFELGGSPDLVQGLAYSPDGKTLAATGRSSAKLYDAGTGRELRRLQPPNTRIGVNAVAWTPDGRQVIATSTLRGAEVLDLSGRVSRTYSAPADMVPALAWNPAGTVLATGGMDGQILLWKGAAPLSRWPAHSGGATGLLGVNDLTFSPDGARVVSGGQDGTLRFWTSGGKRLTSIGLKSNTVGLPQFSTDGQTLLFGEGTALYLGSTARLLRKAEWPIQPITQALYQAAGQAGFLDPLRWRKQTGEAFWQFKGTGGSTFAARLLPDHRTVRELSAASNGTALSQYDALTGKMLRKVLPASTFGNAYTASFSADGGRFAFGKTDGTTELWSVDGRLNVRRLASFPGEGRVYKTAISPDGRFVAARGGESVTVYDVRRGAEVGTFRGLSASSSALAFAPDGTRLAVGSGTAQRGGTVTVFGVR</sequence>
<dbReference type="PROSITE" id="PS50082">
    <property type="entry name" value="WD_REPEATS_2"/>
    <property type="match status" value="3"/>
</dbReference>
<dbReference type="InterPro" id="IPR001680">
    <property type="entry name" value="WD40_rpt"/>
</dbReference>
<keyword evidence="2" id="KW-0732">Signal</keyword>
<comment type="caution">
    <text evidence="3">The sequence shown here is derived from an EMBL/GenBank/DDBJ whole genome shotgun (WGS) entry which is preliminary data.</text>
</comment>
<evidence type="ECO:0000256" key="2">
    <source>
        <dbReference type="SAM" id="SignalP"/>
    </source>
</evidence>
<proteinExistence type="predicted"/>
<dbReference type="InterPro" id="IPR015943">
    <property type="entry name" value="WD40/YVTN_repeat-like_dom_sf"/>
</dbReference>
<dbReference type="PANTHER" id="PTHR19879:SF9">
    <property type="entry name" value="TRANSCRIPTION INITIATION FACTOR TFIID SUBUNIT 5"/>
    <property type="match status" value="1"/>
</dbReference>
<evidence type="ECO:0000256" key="1">
    <source>
        <dbReference type="PROSITE-ProRule" id="PRU00221"/>
    </source>
</evidence>
<dbReference type="InterPro" id="IPR011047">
    <property type="entry name" value="Quinoprotein_ADH-like_sf"/>
</dbReference>
<evidence type="ECO:0000313" key="4">
    <source>
        <dbReference type="Proteomes" id="UP000525389"/>
    </source>
</evidence>
<dbReference type="Proteomes" id="UP000525389">
    <property type="component" value="Unassembled WGS sequence"/>
</dbReference>
<dbReference type="InterPro" id="IPR036322">
    <property type="entry name" value="WD40_repeat_dom_sf"/>
</dbReference>
<dbReference type="PROSITE" id="PS50294">
    <property type="entry name" value="WD_REPEATS_REGION"/>
    <property type="match status" value="3"/>
</dbReference>
<evidence type="ECO:0000313" key="3">
    <source>
        <dbReference type="EMBL" id="MBB5234767.1"/>
    </source>
</evidence>
<gene>
    <name evidence="3" type="ORF">HNQ09_002210</name>
</gene>
<organism evidence="3 4">
    <name type="scientific">Deinococcus budaensis</name>
    <dbReference type="NCBI Taxonomy" id="1665626"/>
    <lineage>
        <taxon>Bacteria</taxon>
        <taxon>Thermotogati</taxon>
        <taxon>Deinococcota</taxon>
        <taxon>Deinococci</taxon>
        <taxon>Deinococcales</taxon>
        <taxon>Deinococcaceae</taxon>
        <taxon>Deinococcus</taxon>
    </lineage>
</organism>